<reference evidence="3 4" key="1">
    <citation type="submission" date="2020-02" db="EMBL/GenBank/DDBJ databases">
        <title>Ideonella bacterium strain TBM-1.</title>
        <authorList>
            <person name="Chen W.-M."/>
        </authorList>
    </citation>
    <scope>NUCLEOTIDE SEQUENCE [LARGE SCALE GENOMIC DNA]</scope>
    <source>
        <strain evidence="3 4">TBM-1</strain>
    </source>
</reference>
<comment type="caution">
    <text evidence="3">The sequence shown here is derived from an EMBL/GenBank/DDBJ whole genome shotgun (WGS) entry which is preliminary data.</text>
</comment>
<keyword evidence="1" id="KW-0812">Transmembrane</keyword>
<keyword evidence="1" id="KW-1133">Transmembrane helix</keyword>
<feature type="domain" description="Sodium symporter small subunit" evidence="2">
    <location>
        <begin position="43"/>
        <end position="116"/>
    </location>
</feature>
<accession>A0A7C9PFT9</accession>
<dbReference type="Pfam" id="PF13937">
    <property type="entry name" value="DUF4212"/>
    <property type="match status" value="1"/>
</dbReference>
<dbReference type="Proteomes" id="UP000484255">
    <property type="component" value="Unassembled WGS sequence"/>
</dbReference>
<feature type="transmembrane region" description="Helical" evidence="1">
    <location>
        <begin position="84"/>
        <end position="104"/>
    </location>
</feature>
<sequence>MSGAARCFAVQGRRVTNPAVKGAQAAVPAGEGATPAPADGAPQRRYWRLNRWGVGVMLMLWATVSFLLPYHARALDFNFFGWPFGFWAAAQGALLAYLLLVVLYERLLDRLDRQFGRGQGTTMSNAAAGPHGVCRGAAGHGPSVEQALDGEGGR</sequence>
<keyword evidence="4" id="KW-1185">Reference proteome</keyword>
<gene>
    <name evidence="3" type="ORF">G3A44_05375</name>
</gene>
<dbReference type="NCBIfam" id="TIGR03647">
    <property type="entry name" value="Na_symport_sm"/>
    <property type="match status" value="1"/>
</dbReference>
<dbReference type="InterPro" id="IPR019886">
    <property type="entry name" value="Na_symporter_ssu"/>
</dbReference>
<organism evidence="3 4">
    <name type="scientific">Ideonella livida</name>
    <dbReference type="NCBI Taxonomy" id="2707176"/>
    <lineage>
        <taxon>Bacteria</taxon>
        <taxon>Pseudomonadati</taxon>
        <taxon>Pseudomonadota</taxon>
        <taxon>Betaproteobacteria</taxon>
        <taxon>Burkholderiales</taxon>
        <taxon>Sphaerotilaceae</taxon>
        <taxon>Ideonella</taxon>
    </lineage>
</organism>
<proteinExistence type="predicted"/>
<feature type="transmembrane region" description="Helical" evidence="1">
    <location>
        <begin position="52"/>
        <end position="72"/>
    </location>
</feature>
<evidence type="ECO:0000259" key="2">
    <source>
        <dbReference type="Pfam" id="PF13937"/>
    </source>
</evidence>
<dbReference type="EMBL" id="JAAGOH010000004">
    <property type="protein sequence ID" value="NDY90628.1"/>
    <property type="molecule type" value="Genomic_DNA"/>
</dbReference>
<name>A0A7C9PFT9_9BURK</name>
<evidence type="ECO:0000256" key="1">
    <source>
        <dbReference type="SAM" id="Phobius"/>
    </source>
</evidence>
<dbReference type="AlphaFoldDB" id="A0A7C9PFT9"/>
<protein>
    <submittedName>
        <fullName evidence="3">DUF4212 domain-containing protein</fullName>
    </submittedName>
</protein>
<evidence type="ECO:0000313" key="3">
    <source>
        <dbReference type="EMBL" id="NDY90628.1"/>
    </source>
</evidence>
<evidence type="ECO:0000313" key="4">
    <source>
        <dbReference type="Proteomes" id="UP000484255"/>
    </source>
</evidence>
<keyword evidence="1" id="KW-0472">Membrane</keyword>